<feature type="compositionally biased region" description="Acidic residues" evidence="1">
    <location>
        <begin position="295"/>
        <end position="316"/>
    </location>
</feature>
<reference evidence="3 4" key="1">
    <citation type="submission" date="2024-01" db="EMBL/GenBank/DDBJ databases">
        <title>A draft genome for the cacao thread blight pathogen Marasmiellus scandens.</title>
        <authorList>
            <person name="Baruah I.K."/>
            <person name="Leung J."/>
            <person name="Bukari Y."/>
            <person name="Amoako-Attah I."/>
            <person name="Meinhardt L.W."/>
            <person name="Bailey B.A."/>
            <person name="Cohen S.P."/>
        </authorList>
    </citation>
    <scope>NUCLEOTIDE SEQUENCE [LARGE SCALE GENOMIC DNA]</scope>
    <source>
        <strain evidence="3 4">GH-19</strain>
    </source>
</reference>
<feature type="compositionally biased region" description="Polar residues" evidence="1">
    <location>
        <begin position="210"/>
        <end position="220"/>
    </location>
</feature>
<evidence type="ECO:0000259" key="2">
    <source>
        <dbReference type="PROSITE" id="PS00028"/>
    </source>
</evidence>
<proteinExistence type="predicted"/>
<organism evidence="3 4">
    <name type="scientific">Marasmiellus scandens</name>
    <dbReference type="NCBI Taxonomy" id="2682957"/>
    <lineage>
        <taxon>Eukaryota</taxon>
        <taxon>Fungi</taxon>
        <taxon>Dikarya</taxon>
        <taxon>Basidiomycota</taxon>
        <taxon>Agaricomycotina</taxon>
        <taxon>Agaricomycetes</taxon>
        <taxon>Agaricomycetidae</taxon>
        <taxon>Agaricales</taxon>
        <taxon>Marasmiineae</taxon>
        <taxon>Omphalotaceae</taxon>
        <taxon>Marasmiellus</taxon>
    </lineage>
</organism>
<feature type="domain" description="C2H2-type" evidence="2">
    <location>
        <begin position="339"/>
        <end position="360"/>
    </location>
</feature>
<accession>A0ABR1K6B8</accession>
<name>A0ABR1K6B8_9AGAR</name>
<dbReference type="Gene3D" id="3.30.160.60">
    <property type="entry name" value="Classic Zinc Finger"/>
    <property type="match status" value="1"/>
</dbReference>
<protein>
    <recommendedName>
        <fullName evidence="2">C2H2-type domain-containing protein</fullName>
    </recommendedName>
</protein>
<feature type="domain" description="C2H2-type" evidence="2">
    <location>
        <begin position="367"/>
        <end position="388"/>
    </location>
</feature>
<gene>
    <name evidence="3" type="ORF">VKT23_001169</name>
</gene>
<sequence>MASPTSPNDTPLLIYRSIVSDRPEGLECSDVDESLLFKRSAGEITSYVADDEVLTPVQPTLLPSPIINSDDTSALFSPHCSFSSEASTPVLSPASSTSSSSPSFFGSPHWQLDENISLSTYCFGFTSPRLSLLPPDDDDGRQLHVSPAEIFNLTDVHKDLDAGAASVDHDMVDAVDTAPTTILMLAGSALNMLNTDSSDTSKPAARCPRATNTQGGTTKTPGIREQSMPVPIPVQDTQRQRTRSRKANILKTAEAKTHLRRTSARTRQSSPSVPALSSSSSRPSRTAKRKISCMIEDEESGEEDGDDDDFVDEGEDNQPCKKRAISDQIHREADGKFKCPDCHLTFTRKHDSERHHLSRHVNVGFKCRICAKVLSREDACRRHEIQQHRLKSVTNSRGRRKDV</sequence>
<comment type="caution">
    <text evidence="3">The sequence shown here is derived from an EMBL/GenBank/DDBJ whole genome shotgun (WGS) entry which is preliminary data.</text>
</comment>
<feature type="region of interest" description="Disordered" evidence="1">
    <location>
        <begin position="196"/>
        <end position="327"/>
    </location>
</feature>
<dbReference type="InterPro" id="IPR013087">
    <property type="entry name" value="Znf_C2H2_type"/>
</dbReference>
<feature type="compositionally biased region" description="Low complexity" evidence="1">
    <location>
        <begin position="267"/>
        <end position="284"/>
    </location>
</feature>
<dbReference type="EMBL" id="JBANRG010000001">
    <property type="protein sequence ID" value="KAK7473066.1"/>
    <property type="molecule type" value="Genomic_DNA"/>
</dbReference>
<keyword evidence="4" id="KW-1185">Reference proteome</keyword>
<dbReference type="PROSITE" id="PS00028">
    <property type="entry name" value="ZINC_FINGER_C2H2_1"/>
    <property type="match status" value="2"/>
</dbReference>
<evidence type="ECO:0000256" key="1">
    <source>
        <dbReference type="SAM" id="MobiDB-lite"/>
    </source>
</evidence>
<evidence type="ECO:0000313" key="3">
    <source>
        <dbReference type="EMBL" id="KAK7473066.1"/>
    </source>
</evidence>
<evidence type="ECO:0000313" key="4">
    <source>
        <dbReference type="Proteomes" id="UP001498398"/>
    </source>
</evidence>
<dbReference type="SMART" id="SM00355">
    <property type="entry name" value="ZnF_C2H2"/>
    <property type="match status" value="2"/>
</dbReference>
<dbReference type="Proteomes" id="UP001498398">
    <property type="component" value="Unassembled WGS sequence"/>
</dbReference>